<evidence type="ECO:0000313" key="7">
    <source>
        <dbReference type="Proteomes" id="UP000565262"/>
    </source>
</evidence>
<feature type="domain" description="GGDEF" evidence="5">
    <location>
        <begin position="232"/>
        <end position="359"/>
    </location>
</feature>
<dbReference type="InterPro" id="IPR050469">
    <property type="entry name" value="Diguanylate_Cyclase"/>
</dbReference>
<evidence type="ECO:0000256" key="2">
    <source>
        <dbReference type="ARBA" id="ARBA00012528"/>
    </source>
</evidence>
<dbReference type="PANTHER" id="PTHR45138">
    <property type="entry name" value="REGULATORY COMPONENTS OF SENSORY TRANSDUCTION SYSTEM"/>
    <property type="match status" value="1"/>
</dbReference>
<dbReference type="FunFam" id="3.30.70.270:FF:000001">
    <property type="entry name" value="Diguanylate cyclase domain protein"/>
    <property type="match status" value="1"/>
</dbReference>
<dbReference type="Proteomes" id="UP000565262">
    <property type="component" value="Unassembled WGS sequence"/>
</dbReference>
<dbReference type="InterPro" id="IPR029787">
    <property type="entry name" value="Nucleotide_cyclase"/>
</dbReference>
<dbReference type="EMBL" id="JACJFM010000030">
    <property type="protein sequence ID" value="MBB1488558.1"/>
    <property type="molecule type" value="Genomic_DNA"/>
</dbReference>
<dbReference type="PANTHER" id="PTHR45138:SF6">
    <property type="entry name" value="DIGUANYLATE CYCLASE DGCN"/>
    <property type="match status" value="1"/>
</dbReference>
<dbReference type="EC" id="2.7.7.65" evidence="2"/>
<evidence type="ECO:0000256" key="4">
    <source>
        <dbReference type="ARBA" id="ARBA00029839"/>
    </source>
</evidence>
<gene>
    <name evidence="6" type="ORF">H4O21_18290</name>
</gene>
<dbReference type="SUPFAM" id="SSF46458">
    <property type="entry name" value="Globin-like"/>
    <property type="match status" value="1"/>
</dbReference>
<dbReference type="SUPFAM" id="SSF55073">
    <property type="entry name" value="Nucleotide cyclase"/>
    <property type="match status" value="1"/>
</dbReference>
<dbReference type="GO" id="GO:1902201">
    <property type="term" value="P:negative regulation of bacterial-type flagellum-dependent cell motility"/>
    <property type="evidence" value="ECO:0007669"/>
    <property type="project" value="TreeGrafter"/>
</dbReference>
<dbReference type="Pfam" id="PF11563">
    <property type="entry name" value="Protoglobin"/>
    <property type="match status" value="1"/>
</dbReference>
<dbReference type="PROSITE" id="PS50887">
    <property type="entry name" value="GGDEF"/>
    <property type="match status" value="1"/>
</dbReference>
<dbReference type="Gene3D" id="1.10.490.10">
    <property type="entry name" value="Globins"/>
    <property type="match status" value="1"/>
</dbReference>
<dbReference type="GO" id="GO:0005886">
    <property type="term" value="C:plasma membrane"/>
    <property type="evidence" value="ECO:0007669"/>
    <property type="project" value="TreeGrafter"/>
</dbReference>
<dbReference type="NCBIfam" id="TIGR00254">
    <property type="entry name" value="GGDEF"/>
    <property type="match status" value="1"/>
</dbReference>
<dbReference type="InterPro" id="IPR044398">
    <property type="entry name" value="Globin-sensor_dom"/>
</dbReference>
<dbReference type="InterPro" id="IPR043128">
    <property type="entry name" value="Rev_trsase/Diguanyl_cyclase"/>
</dbReference>
<dbReference type="GO" id="GO:0043709">
    <property type="term" value="P:cell adhesion involved in single-species biofilm formation"/>
    <property type="evidence" value="ECO:0007669"/>
    <property type="project" value="TreeGrafter"/>
</dbReference>
<protein>
    <recommendedName>
        <fullName evidence="3">Diguanylate cyclase DosC</fullName>
        <ecNumber evidence="2">2.7.7.65</ecNumber>
    </recommendedName>
    <alternativeName>
        <fullName evidence="4">Direct oxygen-sensing cyclase</fullName>
    </alternativeName>
</protein>
<keyword evidence="7" id="KW-1185">Reference proteome</keyword>
<dbReference type="RefSeq" id="WP_182810329.1">
    <property type="nucleotide sequence ID" value="NZ_JACJFM010000030.1"/>
</dbReference>
<evidence type="ECO:0000259" key="5">
    <source>
        <dbReference type="PROSITE" id="PS50887"/>
    </source>
</evidence>
<dbReference type="CDD" id="cd01949">
    <property type="entry name" value="GGDEF"/>
    <property type="match status" value="1"/>
</dbReference>
<dbReference type="SMART" id="SM00267">
    <property type="entry name" value="GGDEF"/>
    <property type="match status" value="1"/>
</dbReference>
<name>A0A839IUD9_9GAMM</name>
<reference evidence="6 7" key="1">
    <citation type="submission" date="2020-08" db="EMBL/GenBank/DDBJ databases">
        <title>Oceanospirillum sp. nov. isolated from marine sediment.</title>
        <authorList>
            <person name="Ji X."/>
        </authorList>
    </citation>
    <scope>NUCLEOTIDE SEQUENCE [LARGE SCALE GENOMIC DNA]</scope>
    <source>
        <strain evidence="6 7">D5</strain>
    </source>
</reference>
<sequence>MKRTDQTLLEQMRISEVEIRSRMELLGLDQSELNVLPVFRDVIEQNIDNIVDQFYRIQTEIDAISLLIGDADTLMRLRTAQRNYVIDLFSGQYNSEYVNNRLRIGLVHKRIGVEPKLYLSAVRALKQIIIEVMTDCCPDNADSDKAIDVLDKLFYFDITLVFDTYIGSLVGEIETAKRHTENYAKNLEDQVAIRTRQLEEQARKDSLTNVYNRRAMKDVLWRELSMAKRRKTTLSLAYFDINDFKKINDSYGHMRGDEVLRILGQILTDCSRSTDLAFRYGGDEFCLVLPECNCNQAKLVTDKVQELFLAHFPDFSFSLGLAQFNPDDDIDGDELIQLADEKMYQAKKKSKKEANGDQSPSS</sequence>
<proteinExistence type="predicted"/>
<dbReference type="Gene3D" id="3.30.70.270">
    <property type="match status" value="1"/>
</dbReference>
<evidence type="ECO:0000256" key="1">
    <source>
        <dbReference type="ARBA" id="ARBA00001946"/>
    </source>
</evidence>
<evidence type="ECO:0000256" key="3">
    <source>
        <dbReference type="ARBA" id="ARBA00015125"/>
    </source>
</evidence>
<dbReference type="GO" id="GO:0052621">
    <property type="term" value="F:diguanylate cyclase activity"/>
    <property type="evidence" value="ECO:0007669"/>
    <property type="project" value="UniProtKB-EC"/>
</dbReference>
<dbReference type="InterPro" id="IPR009050">
    <property type="entry name" value="Globin-like_sf"/>
</dbReference>
<comment type="caution">
    <text evidence="6">The sequence shown here is derived from an EMBL/GenBank/DDBJ whole genome shotgun (WGS) entry which is preliminary data.</text>
</comment>
<organism evidence="6 7">
    <name type="scientific">Oceanospirillum sediminis</name>
    <dbReference type="NCBI Taxonomy" id="2760088"/>
    <lineage>
        <taxon>Bacteria</taxon>
        <taxon>Pseudomonadati</taxon>
        <taxon>Pseudomonadota</taxon>
        <taxon>Gammaproteobacteria</taxon>
        <taxon>Oceanospirillales</taxon>
        <taxon>Oceanospirillaceae</taxon>
        <taxon>Oceanospirillum</taxon>
    </lineage>
</organism>
<dbReference type="Pfam" id="PF00990">
    <property type="entry name" value="GGDEF"/>
    <property type="match status" value="1"/>
</dbReference>
<dbReference type="InterPro" id="IPR000160">
    <property type="entry name" value="GGDEF_dom"/>
</dbReference>
<dbReference type="InterPro" id="IPR012292">
    <property type="entry name" value="Globin/Proto"/>
</dbReference>
<dbReference type="GO" id="GO:0020037">
    <property type="term" value="F:heme binding"/>
    <property type="evidence" value="ECO:0007669"/>
    <property type="project" value="InterPro"/>
</dbReference>
<comment type="cofactor">
    <cofactor evidence="1">
        <name>Mg(2+)</name>
        <dbReference type="ChEBI" id="CHEBI:18420"/>
    </cofactor>
</comment>
<dbReference type="GO" id="GO:0019825">
    <property type="term" value="F:oxygen binding"/>
    <property type="evidence" value="ECO:0007669"/>
    <property type="project" value="InterPro"/>
</dbReference>
<dbReference type="AlphaFoldDB" id="A0A839IUD9"/>
<accession>A0A839IUD9</accession>
<evidence type="ECO:0000313" key="6">
    <source>
        <dbReference type="EMBL" id="MBB1488558.1"/>
    </source>
</evidence>